<keyword evidence="2" id="KW-1185">Reference proteome</keyword>
<protein>
    <submittedName>
        <fullName evidence="1">Uncharacterized protein</fullName>
    </submittedName>
</protein>
<evidence type="ECO:0000313" key="1">
    <source>
        <dbReference type="EMBL" id="GBO94422.1"/>
    </source>
</evidence>
<accession>A0A388SDI9</accession>
<organism evidence="1 2">
    <name type="scientific">Mesosutterella multiformis</name>
    <dbReference type="NCBI Taxonomy" id="2259133"/>
    <lineage>
        <taxon>Bacteria</taxon>
        <taxon>Pseudomonadati</taxon>
        <taxon>Pseudomonadota</taxon>
        <taxon>Betaproteobacteria</taxon>
        <taxon>Burkholderiales</taxon>
        <taxon>Sutterellaceae</taxon>
        <taxon>Mesosutterella</taxon>
    </lineage>
</organism>
<sequence>MSEDKISFASYTLSGLFCDLQARHPEILDELANEFKDSFALLPCGTTQSEKTYFAERFGTRCDKAVAEIQTDPNFPIPPIMAALCRQKFMSYYTRQSLVLTHKREDGTVDYRLITAKGAVSQHKRLDTSIRRRHIESDRVFSVDLASHAFPSDIIKSYTLTPKGMIRPKRTIFIQVKGLPQEYGPFADELADVAFIDPRSDACPVFERAGMPIEFIGDEMRIYLDEEILQFIHRNTNDQLRIRFSIRVSDFYFLYLPIPSSFDVTVEGGLFDTYGFHTVSEIENPPFPVEVSLKEMIDTVISVTDFERHWDRAARLYFGGSATISFVDPDDVTHPVLVQEDLLAEARADGLHMHLNNAIVGFLKNHQNDRIWLQIAFGDNPYGSAFILFRVSRSGENLTGGHFFYSEQLWDIEQPPRVCLVSRRLAKKLFTIYPLLPPYGSPDELILAMSSP</sequence>
<dbReference type="AlphaFoldDB" id="A0A388SDI9"/>
<reference evidence="1 2" key="1">
    <citation type="journal article" date="2018" name="Int. J. Syst. Evol. Microbiol.">
        <title>Mesosutterella multiformis gen. nov., sp. nov., a member of the family Sutterellaceae and Sutterella megalosphaeroides sp. nov., isolated from human faeces.</title>
        <authorList>
            <person name="Sakamoto M."/>
            <person name="Ikeyama N."/>
            <person name="Kunihiro T."/>
            <person name="Iino T."/>
            <person name="Yuki M."/>
            <person name="Ohkuma M."/>
        </authorList>
    </citation>
    <scope>NUCLEOTIDE SEQUENCE [LARGE SCALE GENOMIC DNA]</scope>
    <source>
        <strain evidence="1 2">4NBBH2</strain>
    </source>
</reference>
<name>A0A388SDI9_9BURK</name>
<dbReference type="RefSeq" id="WP_116270692.1">
    <property type="nucleotide sequence ID" value="NZ_BGZJ01000002.1"/>
</dbReference>
<comment type="caution">
    <text evidence="1">The sequence shown here is derived from an EMBL/GenBank/DDBJ whole genome shotgun (WGS) entry which is preliminary data.</text>
</comment>
<gene>
    <name evidence="1" type="ORF">MESMUL_17760</name>
</gene>
<proteinExistence type="predicted"/>
<dbReference type="Proteomes" id="UP000266091">
    <property type="component" value="Unassembled WGS sequence"/>
</dbReference>
<dbReference type="EMBL" id="BGZJ01000002">
    <property type="protein sequence ID" value="GBO94422.1"/>
    <property type="molecule type" value="Genomic_DNA"/>
</dbReference>
<evidence type="ECO:0000313" key="2">
    <source>
        <dbReference type="Proteomes" id="UP000266091"/>
    </source>
</evidence>